<sequence>MLRKKRPKTGQKPLKTAVAQRSGPFFAAHMRSVSGVVAEFRYTTLIANSDSAALRYTNRYGYRLHTAHSQYLKITLAPQSQVGAHAHYITMVPRKIYLSFKNEVFAVETKELLIVRELAQAARKEFPDDLRGINILKVTLHTNEDADQLTPHSRLAKHTAQLLRCRIPETPLIVKGEPPSHPRPSSCATNTELKLLLLAY</sequence>
<reference evidence="1 2" key="1">
    <citation type="submission" date="2019-05" db="EMBL/GenBank/DDBJ databases">
        <title>Emergence of the Ug99 lineage of the wheat stem rust pathogen through somatic hybridization.</title>
        <authorList>
            <person name="Li F."/>
            <person name="Upadhyaya N.M."/>
            <person name="Sperschneider J."/>
            <person name="Matny O."/>
            <person name="Nguyen-Phuc H."/>
            <person name="Mago R."/>
            <person name="Raley C."/>
            <person name="Miller M.E."/>
            <person name="Silverstein K.A.T."/>
            <person name="Henningsen E."/>
            <person name="Hirsch C.D."/>
            <person name="Visser B."/>
            <person name="Pretorius Z.A."/>
            <person name="Steffenson B.J."/>
            <person name="Schwessinger B."/>
            <person name="Dodds P.N."/>
            <person name="Figueroa M."/>
        </authorList>
    </citation>
    <scope>NUCLEOTIDE SEQUENCE [LARGE SCALE GENOMIC DNA]</scope>
    <source>
        <strain evidence="1 2">Ug99</strain>
    </source>
</reference>
<evidence type="ECO:0000313" key="1">
    <source>
        <dbReference type="EMBL" id="KAA1129258.1"/>
    </source>
</evidence>
<dbReference type="AlphaFoldDB" id="A0A5B0RV34"/>
<organism evidence="1 2">
    <name type="scientific">Puccinia graminis f. sp. tritici</name>
    <dbReference type="NCBI Taxonomy" id="56615"/>
    <lineage>
        <taxon>Eukaryota</taxon>
        <taxon>Fungi</taxon>
        <taxon>Dikarya</taxon>
        <taxon>Basidiomycota</taxon>
        <taxon>Pucciniomycotina</taxon>
        <taxon>Pucciniomycetes</taxon>
        <taxon>Pucciniales</taxon>
        <taxon>Pucciniaceae</taxon>
        <taxon>Puccinia</taxon>
    </lineage>
</organism>
<dbReference type="EMBL" id="VDEP01000137">
    <property type="protein sequence ID" value="KAA1129258.1"/>
    <property type="molecule type" value="Genomic_DNA"/>
</dbReference>
<evidence type="ECO:0000313" key="2">
    <source>
        <dbReference type="Proteomes" id="UP000325313"/>
    </source>
</evidence>
<comment type="caution">
    <text evidence="1">The sequence shown here is derived from an EMBL/GenBank/DDBJ whole genome shotgun (WGS) entry which is preliminary data.</text>
</comment>
<dbReference type="Proteomes" id="UP000325313">
    <property type="component" value="Unassembled WGS sequence"/>
</dbReference>
<proteinExistence type="predicted"/>
<gene>
    <name evidence="1" type="ORF">PGTUg99_021165</name>
</gene>
<protein>
    <submittedName>
        <fullName evidence="1">Uncharacterized protein</fullName>
    </submittedName>
</protein>
<name>A0A5B0RV34_PUCGR</name>
<accession>A0A5B0RV34</accession>